<keyword evidence="2" id="KW-0812">Transmembrane</keyword>
<feature type="transmembrane region" description="Helical" evidence="2">
    <location>
        <begin position="16"/>
        <end position="35"/>
    </location>
</feature>
<keyword evidence="2" id="KW-0472">Membrane</keyword>
<dbReference type="EMBL" id="CP061035">
    <property type="protein sequence ID" value="QQV76535.1"/>
    <property type="molecule type" value="Genomic_DNA"/>
</dbReference>
<evidence type="ECO:0000256" key="2">
    <source>
        <dbReference type="SAM" id="Phobius"/>
    </source>
</evidence>
<keyword evidence="1" id="KW-0175">Coiled coil</keyword>
<feature type="coiled-coil region" evidence="1">
    <location>
        <begin position="41"/>
        <end position="113"/>
    </location>
</feature>
<gene>
    <name evidence="3" type="ORF">H5J25_13895</name>
</gene>
<reference evidence="4" key="1">
    <citation type="submission" date="2020-09" db="EMBL/GenBank/DDBJ databases">
        <title>Sphingomonas sp., a new species isolated from pork steak.</title>
        <authorList>
            <person name="Heidler von Heilborn D."/>
        </authorList>
    </citation>
    <scope>NUCLEOTIDE SEQUENCE [LARGE SCALE GENOMIC DNA]</scope>
</reference>
<keyword evidence="4" id="KW-1185">Reference proteome</keyword>
<dbReference type="AlphaFoldDB" id="A0A974NT74"/>
<sequence>MEATIAALVSRSTASGWLLCILAIGGVIQLSRIVALQRPKMKELETQAEESERNAAAQKEESLRDTLLVRVERVEEQLDRERSGRADDRRELENKMERQRELYETKLEVERARHEAAEMLSRHKVRNLEACLSAFLWMAEKRPDNIPEVVAEVRKMRAEQELAEAAEKGAVAGAKIIATGTKPD</sequence>
<evidence type="ECO:0000313" key="4">
    <source>
        <dbReference type="Proteomes" id="UP000595894"/>
    </source>
</evidence>
<proteinExistence type="predicted"/>
<evidence type="ECO:0000256" key="1">
    <source>
        <dbReference type="SAM" id="Coils"/>
    </source>
</evidence>
<organism evidence="3 4">
    <name type="scientific">Sphingomonas aliaeris</name>
    <dbReference type="NCBI Taxonomy" id="2759526"/>
    <lineage>
        <taxon>Bacteria</taxon>
        <taxon>Pseudomonadati</taxon>
        <taxon>Pseudomonadota</taxon>
        <taxon>Alphaproteobacteria</taxon>
        <taxon>Sphingomonadales</taxon>
        <taxon>Sphingomonadaceae</taxon>
        <taxon>Sphingomonas</taxon>
    </lineage>
</organism>
<dbReference type="Proteomes" id="UP000595894">
    <property type="component" value="Chromosome"/>
</dbReference>
<dbReference type="RefSeq" id="WP_202091946.1">
    <property type="nucleotide sequence ID" value="NZ_CP061035.1"/>
</dbReference>
<dbReference type="KEGG" id="sari:H5J25_13895"/>
<evidence type="ECO:0000313" key="3">
    <source>
        <dbReference type="EMBL" id="QQV76535.1"/>
    </source>
</evidence>
<accession>A0A974NT74</accession>
<protein>
    <submittedName>
        <fullName evidence="3">Uncharacterized protein</fullName>
    </submittedName>
</protein>
<keyword evidence="2" id="KW-1133">Transmembrane helix</keyword>
<name>A0A974NT74_9SPHN</name>